<feature type="compositionally biased region" description="Basic and acidic residues" evidence="1">
    <location>
        <begin position="11"/>
        <end position="26"/>
    </location>
</feature>
<reference evidence="2 3" key="1">
    <citation type="journal article" date="2014" name="BMC Genomics">
        <title>Comparative genomics of Bradyrhizobium japonicum CPAC 15 and Bradyrhizobium diazoefficiens CPAC 7: elite model strains for understanding symbiotic performance with soybean.</title>
        <authorList>
            <person name="Siqueira A.F."/>
            <person name="Ormeno-Orrillo E."/>
            <person name="Souza R.C."/>
            <person name="Rodrigues E.P."/>
            <person name="Almeida L.G."/>
            <person name="Barcellos F.G."/>
            <person name="Batista J.S."/>
            <person name="Nakatami A.S."/>
            <person name="Martinez-Romero E."/>
            <person name="Vasconcelos A.T."/>
            <person name="Hungria M."/>
        </authorList>
    </citation>
    <scope>NUCLEOTIDE SEQUENCE [LARGE SCALE GENOMIC DNA]</scope>
    <source>
        <strain evidence="2 3">SEMIA 5080</strain>
    </source>
</reference>
<evidence type="ECO:0000256" key="1">
    <source>
        <dbReference type="SAM" id="MobiDB-lite"/>
    </source>
</evidence>
<organism evidence="2 3">
    <name type="scientific">Bradyrhizobium diazoefficiens SEMIA 5080</name>
    <dbReference type="NCBI Taxonomy" id="754504"/>
    <lineage>
        <taxon>Bacteria</taxon>
        <taxon>Pseudomonadati</taxon>
        <taxon>Pseudomonadota</taxon>
        <taxon>Alphaproteobacteria</taxon>
        <taxon>Hyphomicrobiales</taxon>
        <taxon>Nitrobacteraceae</taxon>
        <taxon>Bradyrhizobium</taxon>
    </lineage>
</organism>
<dbReference type="AlphaFoldDB" id="A0A837C5T2"/>
<evidence type="ECO:0000313" key="2">
    <source>
        <dbReference type="EMBL" id="KGJ64492.1"/>
    </source>
</evidence>
<feature type="region of interest" description="Disordered" evidence="1">
    <location>
        <begin position="1"/>
        <end position="39"/>
    </location>
</feature>
<gene>
    <name evidence="2" type="ORF">BJA5080_07191</name>
</gene>
<dbReference type="EMBL" id="ADOU02000007">
    <property type="protein sequence ID" value="KGJ64492.1"/>
    <property type="molecule type" value="Genomic_DNA"/>
</dbReference>
<sequence>MANLRNPYPAGERDAHRRGEGTEMSKRIHVVPHESGWATRREGALRVGSTHHTQAEATEAARSTALREHGEVVIHRPDGRIRDANSYGNDPFPPKG</sequence>
<name>A0A837C5T2_9BRAD</name>
<dbReference type="InterPro" id="IPR018691">
    <property type="entry name" value="DUF2188"/>
</dbReference>
<accession>A0A837C5T2</accession>
<evidence type="ECO:0008006" key="4">
    <source>
        <dbReference type="Google" id="ProtNLM"/>
    </source>
</evidence>
<dbReference type="Proteomes" id="UP000024900">
    <property type="component" value="Unassembled WGS sequence"/>
</dbReference>
<proteinExistence type="predicted"/>
<dbReference type="Pfam" id="PF09954">
    <property type="entry name" value="DUF2188"/>
    <property type="match status" value="1"/>
</dbReference>
<feature type="region of interest" description="Disordered" evidence="1">
    <location>
        <begin position="76"/>
        <end position="96"/>
    </location>
</feature>
<comment type="caution">
    <text evidence="2">The sequence shown here is derived from an EMBL/GenBank/DDBJ whole genome shotgun (WGS) entry which is preliminary data.</text>
</comment>
<evidence type="ECO:0000313" key="3">
    <source>
        <dbReference type="Proteomes" id="UP000024900"/>
    </source>
</evidence>
<protein>
    <recommendedName>
        <fullName evidence="4">DUF2188 domain-containing protein</fullName>
    </recommendedName>
</protein>